<dbReference type="PANTHER" id="PTHR46523:SF1">
    <property type="entry name" value="DCTP PYROPHOSPHATASE 1"/>
    <property type="match status" value="1"/>
</dbReference>
<dbReference type="Pfam" id="PF12643">
    <property type="entry name" value="MazG-like"/>
    <property type="match status" value="1"/>
</dbReference>
<gene>
    <name evidence="1" type="ORF">DXB16_07325</name>
</gene>
<dbReference type="SUPFAM" id="SSF101386">
    <property type="entry name" value="all-alpha NTP pyrophosphatases"/>
    <property type="match status" value="1"/>
</dbReference>
<dbReference type="InterPro" id="IPR052555">
    <property type="entry name" value="dCTP_Pyrophosphatase"/>
</dbReference>
<proteinExistence type="predicted"/>
<dbReference type="Proteomes" id="UP000261285">
    <property type="component" value="Unassembled WGS sequence"/>
</dbReference>
<sequence length="120" mass="14024">MLIYAGTKSDFMMDTENDCLETKLYENIKLKMNRTTGLSELNVWRNSLKAELLECFQWSDTEYDLQHIKEELADVLVYSQNLLDKLELDADEIVNMKMKQNEAKYPVDKAKGNATKYTEL</sequence>
<protein>
    <recommendedName>
        <fullName evidence="3">Nucleotide pyrophosphohydrolase</fullName>
    </recommendedName>
</protein>
<dbReference type="InterPro" id="IPR025984">
    <property type="entry name" value="DCTPP"/>
</dbReference>
<dbReference type="Gene3D" id="1.10.287.1080">
    <property type="entry name" value="MazG-like"/>
    <property type="match status" value="1"/>
</dbReference>
<dbReference type="GO" id="GO:0047429">
    <property type="term" value="F:nucleoside triphosphate diphosphatase activity"/>
    <property type="evidence" value="ECO:0007669"/>
    <property type="project" value="InterPro"/>
</dbReference>
<dbReference type="EMBL" id="QSVN01000006">
    <property type="protein sequence ID" value="RGO32658.1"/>
    <property type="molecule type" value="Genomic_DNA"/>
</dbReference>
<dbReference type="AlphaFoldDB" id="A0A3E5GDC4"/>
<name>A0A3E5GDC4_9FIRM</name>
<evidence type="ECO:0000313" key="2">
    <source>
        <dbReference type="Proteomes" id="UP000261285"/>
    </source>
</evidence>
<evidence type="ECO:0008006" key="3">
    <source>
        <dbReference type="Google" id="ProtNLM"/>
    </source>
</evidence>
<accession>A0A3E5GDC4</accession>
<dbReference type="GO" id="GO:0009143">
    <property type="term" value="P:nucleoside triphosphate catabolic process"/>
    <property type="evidence" value="ECO:0007669"/>
    <property type="project" value="InterPro"/>
</dbReference>
<organism evidence="1 2">
    <name type="scientific">Dorea longicatena</name>
    <dbReference type="NCBI Taxonomy" id="88431"/>
    <lineage>
        <taxon>Bacteria</taxon>
        <taxon>Bacillati</taxon>
        <taxon>Bacillota</taxon>
        <taxon>Clostridia</taxon>
        <taxon>Lachnospirales</taxon>
        <taxon>Lachnospiraceae</taxon>
        <taxon>Dorea</taxon>
    </lineage>
</organism>
<evidence type="ECO:0000313" key="1">
    <source>
        <dbReference type="EMBL" id="RGO32658.1"/>
    </source>
</evidence>
<dbReference type="PANTHER" id="PTHR46523">
    <property type="entry name" value="DCTP PYROPHOSPHATASE 1"/>
    <property type="match status" value="1"/>
</dbReference>
<reference evidence="1 2" key="1">
    <citation type="submission" date="2018-08" db="EMBL/GenBank/DDBJ databases">
        <title>A genome reference for cultivated species of the human gut microbiota.</title>
        <authorList>
            <person name="Zou Y."/>
            <person name="Xue W."/>
            <person name="Luo G."/>
        </authorList>
    </citation>
    <scope>NUCLEOTIDE SEQUENCE [LARGE SCALE GENOMIC DNA]</scope>
    <source>
        <strain evidence="1 2">OM02-16</strain>
    </source>
</reference>
<comment type="caution">
    <text evidence="1">The sequence shown here is derived from an EMBL/GenBank/DDBJ whole genome shotgun (WGS) entry which is preliminary data.</text>
</comment>